<dbReference type="InterPro" id="IPR005119">
    <property type="entry name" value="LysR_subst-bd"/>
</dbReference>
<dbReference type="PANTHER" id="PTHR30537:SF5">
    <property type="entry name" value="HTH-TYPE TRANSCRIPTIONAL ACTIVATOR TTDR-RELATED"/>
    <property type="match status" value="1"/>
</dbReference>
<evidence type="ECO:0000256" key="3">
    <source>
        <dbReference type="ARBA" id="ARBA00023125"/>
    </source>
</evidence>
<dbReference type="PANTHER" id="PTHR30537">
    <property type="entry name" value="HTH-TYPE TRANSCRIPTIONAL REGULATOR"/>
    <property type="match status" value="1"/>
</dbReference>
<dbReference type="Pfam" id="PF00126">
    <property type="entry name" value="HTH_1"/>
    <property type="match status" value="1"/>
</dbReference>
<dbReference type="Gene3D" id="1.10.10.10">
    <property type="entry name" value="Winged helix-like DNA-binding domain superfamily/Winged helix DNA-binding domain"/>
    <property type="match status" value="1"/>
</dbReference>
<dbReference type="InterPro" id="IPR000847">
    <property type="entry name" value="LysR_HTH_N"/>
</dbReference>
<dbReference type="InterPro" id="IPR036390">
    <property type="entry name" value="WH_DNA-bd_sf"/>
</dbReference>
<comment type="similarity">
    <text evidence="1">Belongs to the LysR transcriptional regulatory family.</text>
</comment>
<accession>A0A2N4Z2T9</accession>
<dbReference type="Gene3D" id="3.40.190.290">
    <property type="match status" value="1"/>
</dbReference>
<reference evidence="6 7" key="1">
    <citation type="submission" date="2017-11" db="EMBL/GenBank/DDBJ databases">
        <authorList>
            <person name="Han C.G."/>
        </authorList>
    </citation>
    <scope>NUCLEOTIDE SEQUENCE [LARGE SCALE GENOMIC DNA]</scope>
    <source>
        <strain evidence="6 7">A8</strain>
    </source>
</reference>
<comment type="caution">
    <text evidence="6">The sequence shown here is derived from an EMBL/GenBank/DDBJ whole genome shotgun (WGS) entry which is preliminary data.</text>
</comment>
<dbReference type="SUPFAM" id="SSF53850">
    <property type="entry name" value="Periplasmic binding protein-like II"/>
    <property type="match status" value="1"/>
</dbReference>
<dbReference type="InterPro" id="IPR058163">
    <property type="entry name" value="LysR-type_TF_proteobact-type"/>
</dbReference>
<evidence type="ECO:0000313" key="6">
    <source>
        <dbReference type="EMBL" id="PLM95159.1"/>
    </source>
</evidence>
<dbReference type="CDD" id="cd08422">
    <property type="entry name" value="PBP2_CrgA_like"/>
    <property type="match status" value="1"/>
</dbReference>
<evidence type="ECO:0000256" key="4">
    <source>
        <dbReference type="ARBA" id="ARBA00023163"/>
    </source>
</evidence>
<feature type="domain" description="HTH lysR-type" evidence="5">
    <location>
        <begin position="1"/>
        <end position="61"/>
    </location>
</feature>
<feature type="non-terminal residue" evidence="6">
    <location>
        <position position="225"/>
    </location>
</feature>
<proteinExistence type="inferred from homology"/>
<dbReference type="AlphaFoldDB" id="A0A2N4Z2T9"/>
<gene>
    <name evidence="6" type="ORF">CWN47_11705</name>
</gene>
<dbReference type="Pfam" id="PF03466">
    <property type="entry name" value="LysR_substrate"/>
    <property type="match status" value="1"/>
</dbReference>
<name>A0A2N4Z2T9_KLEVA</name>
<dbReference type="Proteomes" id="UP000234412">
    <property type="component" value="Unassembled WGS sequence"/>
</dbReference>
<reference evidence="6 7" key="2">
    <citation type="submission" date="2018-01" db="EMBL/GenBank/DDBJ databases">
        <title>Genomic study of Klebsiella pneumoniae.</title>
        <authorList>
            <person name="Yang Y."/>
            <person name="Bicalho R."/>
        </authorList>
    </citation>
    <scope>NUCLEOTIDE SEQUENCE [LARGE SCALE GENOMIC DNA]</scope>
    <source>
        <strain evidence="6 7">A8</strain>
    </source>
</reference>
<evidence type="ECO:0000256" key="2">
    <source>
        <dbReference type="ARBA" id="ARBA00023015"/>
    </source>
</evidence>
<protein>
    <submittedName>
        <fullName evidence="6">Transcriptional regulator</fullName>
    </submittedName>
</protein>
<organism evidence="6 7">
    <name type="scientific">Klebsiella variicola</name>
    <dbReference type="NCBI Taxonomy" id="244366"/>
    <lineage>
        <taxon>Bacteria</taxon>
        <taxon>Pseudomonadati</taxon>
        <taxon>Pseudomonadota</taxon>
        <taxon>Gammaproteobacteria</taxon>
        <taxon>Enterobacterales</taxon>
        <taxon>Enterobacteriaceae</taxon>
        <taxon>Klebsiella/Raoultella group</taxon>
        <taxon>Klebsiella</taxon>
        <taxon>Klebsiella pneumoniae complex</taxon>
    </lineage>
</organism>
<dbReference type="SUPFAM" id="SSF46785">
    <property type="entry name" value="Winged helix' DNA-binding domain"/>
    <property type="match status" value="1"/>
</dbReference>
<keyword evidence="3" id="KW-0238">DNA-binding</keyword>
<keyword evidence="4" id="KW-0804">Transcription</keyword>
<evidence type="ECO:0000259" key="5">
    <source>
        <dbReference type="PROSITE" id="PS50931"/>
    </source>
</evidence>
<dbReference type="InterPro" id="IPR036388">
    <property type="entry name" value="WH-like_DNA-bd_sf"/>
</dbReference>
<evidence type="ECO:0000256" key="1">
    <source>
        <dbReference type="ARBA" id="ARBA00009437"/>
    </source>
</evidence>
<sequence>MNLNLLPDLALFVQIVDQGSFSAVARQSGLTPSAVSRSVSRLEREMGSKLLHRTTRKLRLSDAGETVYQHAQQMLEAARQAIDSASSRQTVAQGKLTLSVPKAVGRFVIHPLMMAFFHRYPQVDVCLRLEDRPLDFIDDGIDLALRITDTPSPGLHGKPLMPIRHVICATEPYLQQHGTPYTPQDLRAHCCISLGETPADARWKFRREGKSETVQTYGRYAANHT</sequence>
<dbReference type="GO" id="GO:0043565">
    <property type="term" value="F:sequence-specific DNA binding"/>
    <property type="evidence" value="ECO:0007669"/>
    <property type="project" value="TreeGrafter"/>
</dbReference>
<evidence type="ECO:0000313" key="7">
    <source>
        <dbReference type="Proteomes" id="UP000234412"/>
    </source>
</evidence>
<keyword evidence="2" id="KW-0805">Transcription regulation</keyword>
<dbReference type="EMBL" id="PIDP01000320">
    <property type="protein sequence ID" value="PLM95159.1"/>
    <property type="molecule type" value="Genomic_DNA"/>
</dbReference>
<dbReference type="PROSITE" id="PS50931">
    <property type="entry name" value="HTH_LYSR"/>
    <property type="match status" value="1"/>
</dbReference>
<dbReference type="GO" id="GO:0003700">
    <property type="term" value="F:DNA-binding transcription factor activity"/>
    <property type="evidence" value="ECO:0007669"/>
    <property type="project" value="InterPro"/>
</dbReference>
<dbReference type="FunFam" id="1.10.10.10:FF:000001">
    <property type="entry name" value="LysR family transcriptional regulator"/>
    <property type="match status" value="1"/>
</dbReference>
<dbReference type="GO" id="GO:0006351">
    <property type="term" value="P:DNA-templated transcription"/>
    <property type="evidence" value="ECO:0007669"/>
    <property type="project" value="TreeGrafter"/>
</dbReference>